<accession>A0A4Q7VXR7</accession>
<dbReference type="Gene3D" id="2.40.50.140">
    <property type="entry name" value="Nucleic acid-binding proteins"/>
    <property type="match status" value="1"/>
</dbReference>
<proteinExistence type="predicted"/>
<evidence type="ECO:0000313" key="2">
    <source>
        <dbReference type="Proteomes" id="UP000292027"/>
    </source>
</evidence>
<sequence>MERRAGEDDGVVRVWHDDEGWGVVDCPSTPGGCWTHFSVIEAEGFRSLPPGGSVRVRWESPGQDGYDYRAEWAKQH</sequence>
<name>A0A4Q7VXR7_9ACTN</name>
<organism evidence="1 2">
    <name type="scientific">Kribbella rubisoli</name>
    <dbReference type="NCBI Taxonomy" id="3075929"/>
    <lineage>
        <taxon>Bacteria</taxon>
        <taxon>Bacillati</taxon>
        <taxon>Actinomycetota</taxon>
        <taxon>Actinomycetes</taxon>
        <taxon>Propionibacteriales</taxon>
        <taxon>Kribbellaceae</taxon>
        <taxon>Kribbella</taxon>
    </lineage>
</organism>
<gene>
    <name evidence="1" type="ORF">EV645_8198</name>
</gene>
<dbReference type="Proteomes" id="UP000292027">
    <property type="component" value="Unassembled WGS sequence"/>
</dbReference>
<evidence type="ECO:0000313" key="1">
    <source>
        <dbReference type="EMBL" id="RZU01368.1"/>
    </source>
</evidence>
<dbReference type="SUPFAM" id="SSF50249">
    <property type="entry name" value="Nucleic acid-binding proteins"/>
    <property type="match status" value="1"/>
</dbReference>
<reference evidence="1 2" key="1">
    <citation type="journal article" date="2015" name="Stand. Genomic Sci.">
        <title>Genomic Encyclopedia of Bacterial and Archaeal Type Strains, Phase III: the genomes of soil and plant-associated and newly described type strains.</title>
        <authorList>
            <person name="Whitman W.B."/>
            <person name="Woyke T."/>
            <person name="Klenk H.P."/>
            <person name="Zhou Y."/>
            <person name="Lilburn T.G."/>
            <person name="Beck B.J."/>
            <person name="De Vos P."/>
            <person name="Vandamme P."/>
            <person name="Eisen J.A."/>
            <person name="Garrity G."/>
            <person name="Hugenholtz P."/>
            <person name="Kyrpides N.C."/>
        </authorList>
    </citation>
    <scope>NUCLEOTIDE SEQUENCE [LARGE SCALE GENOMIC DNA]</scope>
    <source>
        <strain evidence="1 2">VKM Ac-2540</strain>
    </source>
</reference>
<dbReference type="RefSeq" id="WP_130450466.1">
    <property type="nucleotide sequence ID" value="NZ_SHKR01000019.1"/>
</dbReference>
<dbReference type="OrthoDB" id="5195005at2"/>
<protein>
    <submittedName>
        <fullName evidence="1">CspA family cold shock protein</fullName>
    </submittedName>
</protein>
<dbReference type="EMBL" id="SHKR01000019">
    <property type="protein sequence ID" value="RZU01368.1"/>
    <property type="molecule type" value="Genomic_DNA"/>
</dbReference>
<dbReference type="AlphaFoldDB" id="A0A4Q7VXR7"/>
<comment type="caution">
    <text evidence="1">The sequence shown here is derived from an EMBL/GenBank/DDBJ whole genome shotgun (WGS) entry which is preliminary data.</text>
</comment>
<dbReference type="InterPro" id="IPR012340">
    <property type="entry name" value="NA-bd_OB-fold"/>
</dbReference>
<keyword evidence="2" id="KW-1185">Reference proteome</keyword>